<comment type="caution">
    <text evidence="1">The sequence shown here is derived from an EMBL/GenBank/DDBJ whole genome shotgun (WGS) entry which is preliminary data.</text>
</comment>
<name>A0A4R0XA14_9BURK</name>
<sequence>MLKGIEENDDIEMTAEALLAYLNSPALNAFGSERVSGAAEGIVVRLHGELDTPELCDFADVLTLRRVSHFIIGSIIKCP</sequence>
<dbReference type="AlphaFoldDB" id="A0A4R0XA14"/>
<protein>
    <submittedName>
        <fullName evidence="1">Uncharacterized protein</fullName>
    </submittedName>
</protein>
<gene>
    <name evidence="1" type="ORF">BZM27_47805</name>
</gene>
<accession>A0A4R0XA14</accession>
<organism evidence="1 2">
    <name type="scientific">Paraburkholderia steynii</name>
    <dbReference type="NCBI Taxonomy" id="1245441"/>
    <lineage>
        <taxon>Bacteria</taxon>
        <taxon>Pseudomonadati</taxon>
        <taxon>Pseudomonadota</taxon>
        <taxon>Betaproteobacteria</taxon>
        <taxon>Burkholderiales</taxon>
        <taxon>Burkholderiaceae</taxon>
        <taxon>Paraburkholderia</taxon>
    </lineage>
</organism>
<keyword evidence="2" id="KW-1185">Reference proteome</keyword>
<proteinExistence type="predicted"/>
<evidence type="ECO:0000313" key="1">
    <source>
        <dbReference type="EMBL" id="TCG03529.1"/>
    </source>
</evidence>
<reference evidence="1 2" key="1">
    <citation type="submission" date="2017-02" db="EMBL/GenBank/DDBJ databases">
        <title>Paraburkholderia sophoroidis sp. nov. and Paraburkholderia steynii sp. nov. rhizobial symbionts of the fynbos legume Hypocalyptus sophoroides.</title>
        <authorList>
            <person name="Steenkamp E.T."/>
            <person name="Beukes C.W."/>
            <person name="Van Zyl E."/>
            <person name="Avontuur J."/>
            <person name="Chan W.Y."/>
            <person name="Hassen A."/>
            <person name="Palmer M."/>
            <person name="Mthombeni L."/>
            <person name="Phalane F."/>
            <person name="Sereme K."/>
            <person name="Venter S.N."/>
        </authorList>
    </citation>
    <scope>NUCLEOTIDE SEQUENCE [LARGE SCALE GENOMIC DNA]</scope>
    <source>
        <strain evidence="1 2">HC1.1ba</strain>
    </source>
</reference>
<dbReference type="Proteomes" id="UP000294200">
    <property type="component" value="Unassembled WGS sequence"/>
</dbReference>
<evidence type="ECO:0000313" key="2">
    <source>
        <dbReference type="Proteomes" id="UP000294200"/>
    </source>
</evidence>
<dbReference type="EMBL" id="MWML01000389">
    <property type="protein sequence ID" value="TCG03529.1"/>
    <property type="molecule type" value="Genomic_DNA"/>
</dbReference>